<keyword evidence="11" id="KW-1185">Reference proteome</keyword>
<organism evidence="10 11">
    <name type="scientific">Novipirellula aureliae</name>
    <dbReference type="NCBI Taxonomy" id="2527966"/>
    <lineage>
        <taxon>Bacteria</taxon>
        <taxon>Pseudomonadati</taxon>
        <taxon>Planctomycetota</taxon>
        <taxon>Planctomycetia</taxon>
        <taxon>Pirellulales</taxon>
        <taxon>Pirellulaceae</taxon>
        <taxon>Novipirellula</taxon>
    </lineage>
</organism>
<name>A0A5C6DQ62_9BACT</name>
<evidence type="ECO:0000256" key="3">
    <source>
        <dbReference type="ARBA" id="ARBA00022618"/>
    </source>
</evidence>
<dbReference type="PANTHER" id="PTHR37820">
    <property type="entry name" value="CELL DIVISION PROTEIN DIVIB"/>
    <property type="match status" value="1"/>
</dbReference>
<evidence type="ECO:0000256" key="7">
    <source>
        <dbReference type="ARBA" id="ARBA00023306"/>
    </source>
</evidence>
<evidence type="ECO:0000256" key="5">
    <source>
        <dbReference type="ARBA" id="ARBA00022989"/>
    </source>
</evidence>
<evidence type="ECO:0000256" key="2">
    <source>
        <dbReference type="ARBA" id="ARBA00022475"/>
    </source>
</evidence>
<dbReference type="OrthoDB" id="231360at2"/>
<feature type="domain" description="POTRA" evidence="9">
    <location>
        <begin position="65"/>
        <end position="136"/>
    </location>
</feature>
<keyword evidence="4" id="KW-0812">Transmembrane</keyword>
<keyword evidence="8" id="KW-0732">Signal</keyword>
<keyword evidence="6" id="KW-0472">Membrane</keyword>
<evidence type="ECO:0000256" key="4">
    <source>
        <dbReference type="ARBA" id="ARBA00022692"/>
    </source>
</evidence>
<dbReference type="Gene3D" id="3.10.20.310">
    <property type="entry name" value="membrane protein fhac"/>
    <property type="match status" value="4"/>
</dbReference>
<sequence precursor="true">MLLWTLLLAFFVIPATADAQMGGGGFGGGGAGAGPNGPTPDTKPKFLDHVRSRDGLAIRREKGDAVVLGVRVVGNKVVSSYTIQEKIQTRRDHFYDYETVLGDVRRLNDIGSFDHVTFKIDEQPGGVTVTFVVHERPVITQVVFHGNRALNDRELAGRAGVSKSDPLSEFSIESARRRMIDYYQEEGFNQVSIDSTIGFKDDPGTVIFRINEGPKERIEAIEIKGATIVSESRLKKIIKSRGPTVGVLYHIGNVADMRKIDDDVNILASYYHNLGFLTATVGRRIRYDESGKWMTVTFVINEGPRFTVNDVKIVGNQFITEESLRARLELHSGDMFDGTLMRRDIGEITYGYGEMGFIYAEVEPKTVMRDEGNVVDLVYEINEGDRWKVGRILVNIEGEPHLMKETTMLNMVDLREGDWIDRRSLELNRRRIEKSSLLETNPQLADPPDIKVVPRDDF</sequence>
<dbReference type="PANTHER" id="PTHR37820:SF1">
    <property type="entry name" value="CELL DIVISION PROTEIN FTSQ"/>
    <property type="match status" value="1"/>
</dbReference>
<feature type="chain" id="PRO_5022847161" evidence="8">
    <location>
        <begin position="18"/>
        <end position="458"/>
    </location>
</feature>
<dbReference type="EMBL" id="SJPY01000007">
    <property type="protein sequence ID" value="TWU37791.1"/>
    <property type="molecule type" value="Genomic_DNA"/>
</dbReference>
<evidence type="ECO:0000256" key="6">
    <source>
        <dbReference type="ARBA" id="ARBA00023136"/>
    </source>
</evidence>
<evidence type="ECO:0000313" key="11">
    <source>
        <dbReference type="Proteomes" id="UP000315471"/>
    </source>
</evidence>
<dbReference type="GO" id="GO:0051301">
    <property type="term" value="P:cell division"/>
    <property type="evidence" value="ECO:0007669"/>
    <property type="project" value="UniProtKB-KW"/>
</dbReference>
<keyword evidence="3" id="KW-0132">Cell division</keyword>
<dbReference type="PROSITE" id="PS51779">
    <property type="entry name" value="POTRA"/>
    <property type="match status" value="2"/>
</dbReference>
<comment type="caution">
    <text evidence="10">The sequence shown here is derived from an EMBL/GenBank/DDBJ whole genome shotgun (WGS) entry which is preliminary data.</text>
</comment>
<evidence type="ECO:0000256" key="1">
    <source>
        <dbReference type="ARBA" id="ARBA00004370"/>
    </source>
</evidence>
<keyword evidence="2" id="KW-1003">Cell membrane</keyword>
<keyword evidence="5" id="KW-1133">Transmembrane helix</keyword>
<protein>
    <submittedName>
        <fullName evidence="10">Outer membrane protein assembly factor BamA</fullName>
    </submittedName>
</protein>
<dbReference type="Pfam" id="PF07244">
    <property type="entry name" value="POTRA"/>
    <property type="match status" value="4"/>
</dbReference>
<dbReference type="AlphaFoldDB" id="A0A5C6DQ62"/>
<dbReference type="InterPro" id="IPR050487">
    <property type="entry name" value="FtsQ_DivIB"/>
</dbReference>
<dbReference type="InterPro" id="IPR010827">
    <property type="entry name" value="BamA/TamA_POTRA"/>
</dbReference>
<evidence type="ECO:0000313" key="10">
    <source>
        <dbReference type="EMBL" id="TWU37791.1"/>
    </source>
</evidence>
<dbReference type="GO" id="GO:0005886">
    <property type="term" value="C:plasma membrane"/>
    <property type="evidence" value="ECO:0007669"/>
    <property type="project" value="TreeGrafter"/>
</dbReference>
<comment type="subcellular location">
    <subcellularLocation>
        <location evidence="1">Membrane</location>
    </subcellularLocation>
</comment>
<dbReference type="GO" id="GO:0019867">
    <property type="term" value="C:outer membrane"/>
    <property type="evidence" value="ECO:0007669"/>
    <property type="project" value="InterPro"/>
</dbReference>
<dbReference type="Proteomes" id="UP000315471">
    <property type="component" value="Unassembled WGS sequence"/>
</dbReference>
<keyword evidence="7" id="KW-0131">Cell cycle</keyword>
<proteinExistence type="predicted"/>
<accession>A0A5C6DQ62</accession>
<evidence type="ECO:0000256" key="8">
    <source>
        <dbReference type="SAM" id="SignalP"/>
    </source>
</evidence>
<gene>
    <name evidence="10" type="primary">bamA</name>
    <name evidence="10" type="ORF">Q31b_45800</name>
</gene>
<dbReference type="InterPro" id="IPR034746">
    <property type="entry name" value="POTRA"/>
</dbReference>
<feature type="domain" description="POTRA" evidence="9">
    <location>
        <begin position="306"/>
        <end position="384"/>
    </location>
</feature>
<evidence type="ECO:0000259" key="9">
    <source>
        <dbReference type="PROSITE" id="PS51779"/>
    </source>
</evidence>
<reference evidence="10 11" key="1">
    <citation type="submission" date="2019-02" db="EMBL/GenBank/DDBJ databases">
        <title>Deep-cultivation of Planctomycetes and their phenomic and genomic characterization uncovers novel biology.</title>
        <authorList>
            <person name="Wiegand S."/>
            <person name="Jogler M."/>
            <person name="Boedeker C."/>
            <person name="Pinto D."/>
            <person name="Vollmers J."/>
            <person name="Rivas-Marin E."/>
            <person name="Kohn T."/>
            <person name="Peeters S.H."/>
            <person name="Heuer A."/>
            <person name="Rast P."/>
            <person name="Oberbeckmann S."/>
            <person name="Bunk B."/>
            <person name="Jeske O."/>
            <person name="Meyerdierks A."/>
            <person name="Storesund J.E."/>
            <person name="Kallscheuer N."/>
            <person name="Luecker S."/>
            <person name="Lage O.M."/>
            <person name="Pohl T."/>
            <person name="Merkel B.J."/>
            <person name="Hornburger P."/>
            <person name="Mueller R.-W."/>
            <person name="Bruemmer F."/>
            <person name="Labrenz M."/>
            <person name="Spormann A.M."/>
            <person name="Op Den Camp H."/>
            <person name="Overmann J."/>
            <person name="Amann R."/>
            <person name="Jetten M.S.M."/>
            <person name="Mascher T."/>
            <person name="Medema M.H."/>
            <person name="Devos D.P."/>
            <person name="Kaster A.-K."/>
            <person name="Ovreas L."/>
            <person name="Rohde M."/>
            <person name="Galperin M.Y."/>
            <person name="Jogler C."/>
        </authorList>
    </citation>
    <scope>NUCLEOTIDE SEQUENCE [LARGE SCALE GENOMIC DNA]</scope>
    <source>
        <strain evidence="10 11">Q31b</strain>
    </source>
</reference>
<feature type="signal peptide" evidence="8">
    <location>
        <begin position="1"/>
        <end position="17"/>
    </location>
</feature>